<comment type="similarity">
    <text evidence="1">Belongs to the universal stress protein A family.</text>
</comment>
<feature type="domain" description="UspA" evidence="2">
    <location>
        <begin position="6"/>
        <end position="127"/>
    </location>
</feature>
<evidence type="ECO:0000256" key="1">
    <source>
        <dbReference type="ARBA" id="ARBA00008791"/>
    </source>
</evidence>
<accession>A0ABT5HMQ6</accession>
<protein>
    <submittedName>
        <fullName evidence="3">Universal stress protein</fullName>
    </submittedName>
</protein>
<feature type="domain" description="UspA" evidence="2">
    <location>
        <begin position="133"/>
        <end position="269"/>
    </location>
</feature>
<dbReference type="InterPro" id="IPR014729">
    <property type="entry name" value="Rossmann-like_a/b/a_fold"/>
</dbReference>
<name>A0ABT5HMQ6_9CAUL</name>
<evidence type="ECO:0000313" key="4">
    <source>
        <dbReference type="Proteomes" id="UP001218579"/>
    </source>
</evidence>
<reference evidence="3 4" key="1">
    <citation type="submission" date="2023-01" db="EMBL/GenBank/DDBJ databases">
        <title>Novel species of the genus Asticcacaulis isolated from rivers.</title>
        <authorList>
            <person name="Lu H."/>
        </authorList>
    </citation>
    <scope>NUCLEOTIDE SEQUENCE [LARGE SCALE GENOMIC DNA]</scope>
    <source>
        <strain evidence="3 4">LKC15W</strain>
    </source>
</reference>
<dbReference type="PRINTS" id="PR01438">
    <property type="entry name" value="UNVRSLSTRESS"/>
</dbReference>
<evidence type="ECO:0000259" key="2">
    <source>
        <dbReference type="Pfam" id="PF00582"/>
    </source>
</evidence>
<proteinExistence type="inferred from homology"/>
<dbReference type="InterPro" id="IPR006015">
    <property type="entry name" value="Universal_stress_UspA"/>
</dbReference>
<dbReference type="Proteomes" id="UP001218579">
    <property type="component" value="Unassembled WGS sequence"/>
</dbReference>
<dbReference type="PANTHER" id="PTHR46268:SF6">
    <property type="entry name" value="UNIVERSAL STRESS PROTEIN UP12"/>
    <property type="match status" value="1"/>
</dbReference>
<dbReference type="Gene3D" id="3.40.50.620">
    <property type="entry name" value="HUPs"/>
    <property type="match status" value="2"/>
</dbReference>
<organism evidence="3 4">
    <name type="scientific">Asticcacaulis machinosus</name>
    <dbReference type="NCBI Taxonomy" id="2984211"/>
    <lineage>
        <taxon>Bacteria</taxon>
        <taxon>Pseudomonadati</taxon>
        <taxon>Pseudomonadota</taxon>
        <taxon>Alphaproteobacteria</taxon>
        <taxon>Caulobacterales</taxon>
        <taxon>Caulobacteraceae</taxon>
        <taxon>Asticcacaulis</taxon>
    </lineage>
</organism>
<dbReference type="EMBL" id="JAQQKV010000004">
    <property type="protein sequence ID" value="MDC7677503.1"/>
    <property type="molecule type" value="Genomic_DNA"/>
</dbReference>
<gene>
    <name evidence="3" type="ORF">PQU98_15275</name>
</gene>
<dbReference type="SUPFAM" id="SSF52402">
    <property type="entry name" value="Adenine nucleotide alpha hydrolases-like"/>
    <property type="match status" value="2"/>
</dbReference>
<dbReference type="InterPro" id="IPR006016">
    <property type="entry name" value="UspA"/>
</dbReference>
<comment type="caution">
    <text evidence="3">The sequence shown here is derived from an EMBL/GenBank/DDBJ whole genome shotgun (WGS) entry which is preliminary data.</text>
</comment>
<keyword evidence="4" id="KW-1185">Reference proteome</keyword>
<dbReference type="PANTHER" id="PTHR46268">
    <property type="entry name" value="STRESS RESPONSE PROTEIN NHAX"/>
    <property type="match status" value="1"/>
</dbReference>
<dbReference type="RefSeq" id="WP_272745828.1">
    <property type="nucleotide sequence ID" value="NZ_JAQQKV010000004.1"/>
</dbReference>
<evidence type="ECO:0000313" key="3">
    <source>
        <dbReference type="EMBL" id="MDC7677503.1"/>
    </source>
</evidence>
<sequence length="274" mass="29886">MTTSNEILLASDFTPRSDLPQKQAMMLAQAMGAALVIAHVFDKHTAVEAEAGEVTDFRRSLPESLKHCEVITARGRAPHELAHLAEARSSRLIVTGVARHNSLGDEILGTMVDYLVRRAPVPVLVVKRDERLYQNIVVATDYSPPSLQALLMAAEMFPHASFTLVHAFSIPFESWISSDEALAEFRKMAEDDMEKFMSSELITQALRSRLRTVVAHGESGSIVSLQVIVSDADLLVLASNGRSALFHAAIGSISAALLERAKCDVLMVRAGKPK</sequence>
<dbReference type="CDD" id="cd00293">
    <property type="entry name" value="USP-like"/>
    <property type="match status" value="2"/>
</dbReference>
<dbReference type="Pfam" id="PF00582">
    <property type="entry name" value="Usp"/>
    <property type="match status" value="2"/>
</dbReference>